<dbReference type="InterPro" id="IPR027417">
    <property type="entry name" value="P-loop_NTPase"/>
</dbReference>
<dbReference type="PROSITE" id="PS00211">
    <property type="entry name" value="ABC_TRANSPORTER_1"/>
    <property type="match status" value="1"/>
</dbReference>
<dbReference type="SUPFAM" id="SSF52540">
    <property type="entry name" value="P-loop containing nucleoside triphosphate hydrolases"/>
    <property type="match status" value="1"/>
</dbReference>
<dbReference type="GO" id="GO:0005524">
    <property type="term" value="F:ATP binding"/>
    <property type="evidence" value="ECO:0007669"/>
    <property type="project" value="UniProtKB-KW"/>
</dbReference>
<evidence type="ECO:0000256" key="1">
    <source>
        <dbReference type="ARBA" id="ARBA00005417"/>
    </source>
</evidence>
<keyword evidence="3" id="KW-0547">Nucleotide-binding</keyword>
<evidence type="ECO:0000256" key="4">
    <source>
        <dbReference type="ARBA" id="ARBA00022840"/>
    </source>
</evidence>
<feature type="domain" description="ABC transporter" evidence="5">
    <location>
        <begin position="1"/>
        <end position="204"/>
    </location>
</feature>
<sequence length="216" mass="24113">MSLNIVENEILAVIGPNGAGKTTLLEIIVGLRKADQGEVNYWDPLFKEYIGVQLQSVPFFPGLTTIENIKLFAAFYKKRISTEKVLALLSSCGLEKVGDTEATRLSGGQQKRLAIAIAMVHNPKLLFLDEPTSALDPRSRKEIHQLIQQLFQLGTTIVFTSHDMGEVMNLASRLLMIDQGKIVAEGHPQELCQQYDVDNLESLYLHLTDKEEMTND</sequence>
<comment type="similarity">
    <text evidence="1">Belongs to the ABC transporter superfamily.</text>
</comment>
<evidence type="ECO:0000259" key="5">
    <source>
        <dbReference type="PROSITE" id="PS50893"/>
    </source>
</evidence>
<keyword evidence="4 6" id="KW-0067">ATP-binding</keyword>
<evidence type="ECO:0000313" key="7">
    <source>
        <dbReference type="Proteomes" id="UP001197974"/>
    </source>
</evidence>
<dbReference type="InterPro" id="IPR017871">
    <property type="entry name" value="ABC_transporter-like_CS"/>
</dbReference>
<dbReference type="Gene3D" id="3.40.50.300">
    <property type="entry name" value="P-loop containing nucleotide triphosphate hydrolases"/>
    <property type="match status" value="1"/>
</dbReference>
<keyword evidence="7" id="KW-1185">Reference proteome</keyword>
<dbReference type="InterPro" id="IPR003593">
    <property type="entry name" value="AAA+_ATPase"/>
</dbReference>
<keyword evidence="2" id="KW-0813">Transport</keyword>
<dbReference type="InterPro" id="IPR003439">
    <property type="entry name" value="ABC_transporter-like_ATP-bd"/>
</dbReference>
<gene>
    <name evidence="6" type="ORF">LC087_13195</name>
</gene>
<name>A0ABY9JQW3_9BACI</name>
<dbReference type="Proteomes" id="UP001197974">
    <property type="component" value="Chromosome"/>
</dbReference>
<accession>A0ABY9JQW3</accession>
<dbReference type="InterPro" id="IPR050763">
    <property type="entry name" value="ABC_transporter_ATP-binding"/>
</dbReference>
<organism evidence="6 7">
    <name type="scientific">Bacillus carboniphilus</name>
    <dbReference type="NCBI Taxonomy" id="86663"/>
    <lineage>
        <taxon>Bacteria</taxon>
        <taxon>Bacillati</taxon>
        <taxon>Bacillota</taxon>
        <taxon>Bacilli</taxon>
        <taxon>Bacillales</taxon>
        <taxon>Bacillaceae</taxon>
        <taxon>Bacillus</taxon>
    </lineage>
</organism>
<proteinExistence type="inferred from homology"/>
<dbReference type="SMART" id="SM00382">
    <property type="entry name" value="AAA"/>
    <property type="match status" value="1"/>
</dbReference>
<dbReference type="PANTHER" id="PTHR42711:SF5">
    <property type="entry name" value="ABC TRANSPORTER ATP-BINDING PROTEIN NATA"/>
    <property type="match status" value="1"/>
</dbReference>
<dbReference type="PANTHER" id="PTHR42711">
    <property type="entry name" value="ABC TRANSPORTER ATP-BINDING PROTEIN"/>
    <property type="match status" value="1"/>
</dbReference>
<evidence type="ECO:0000256" key="2">
    <source>
        <dbReference type="ARBA" id="ARBA00022448"/>
    </source>
</evidence>
<dbReference type="Pfam" id="PF00005">
    <property type="entry name" value="ABC_tran"/>
    <property type="match status" value="1"/>
</dbReference>
<dbReference type="PROSITE" id="PS50893">
    <property type="entry name" value="ABC_TRANSPORTER_2"/>
    <property type="match status" value="1"/>
</dbReference>
<reference evidence="6 7" key="1">
    <citation type="submission" date="2023-06" db="EMBL/GenBank/DDBJ databases">
        <title>Five Gram-positive bacteria isolated from mangrove sediments in Shenzhen, Guangdong, China.</title>
        <authorList>
            <person name="Yu S."/>
            <person name="Zheng W."/>
            <person name="Huang Y."/>
        </authorList>
    </citation>
    <scope>NUCLEOTIDE SEQUENCE [LARGE SCALE GENOMIC DNA]</scope>
    <source>
        <strain evidence="6 7">SaN35-3</strain>
    </source>
</reference>
<evidence type="ECO:0000313" key="6">
    <source>
        <dbReference type="EMBL" id="WLR41797.1"/>
    </source>
</evidence>
<evidence type="ECO:0000256" key="3">
    <source>
        <dbReference type="ARBA" id="ARBA00022741"/>
    </source>
</evidence>
<dbReference type="EMBL" id="CP129013">
    <property type="protein sequence ID" value="WLR41797.1"/>
    <property type="molecule type" value="Genomic_DNA"/>
</dbReference>
<protein>
    <submittedName>
        <fullName evidence="6">ABC transporter ATP-binding protein</fullName>
    </submittedName>
</protein>
<dbReference type="RefSeq" id="WP_306019634.1">
    <property type="nucleotide sequence ID" value="NZ_CP129013.1"/>
</dbReference>